<gene>
    <name evidence="3" type="ORF">NSCI0253_LOCUS11808</name>
</gene>
<name>A0A7S1F1T3_NOCSC</name>
<protein>
    <recommendedName>
        <fullName evidence="2">TPM domain-containing protein</fullName>
    </recommendedName>
</protein>
<dbReference type="InterPro" id="IPR007621">
    <property type="entry name" value="TPM_dom"/>
</dbReference>
<evidence type="ECO:0000313" key="3">
    <source>
        <dbReference type="EMBL" id="CAD8837460.1"/>
    </source>
</evidence>
<proteinExistence type="predicted"/>
<dbReference type="EMBL" id="HBFQ01016992">
    <property type="protein sequence ID" value="CAD8837460.1"/>
    <property type="molecule type" value="Transcribed_RNA"/>
</dbReference>
<dbReference type="AlphaFoldDB" id="A0A7S1F1T3"/>
<dbReference type="PANTHER" id="PTHR30373:SF2">
    <property type="entry name" value="UPF0603 PROTEIN YGCG"/>
    <property type="match status" value="1"/>
</dbReference>
<organism evidence="3">
    <name type="scientific">Noctiluca scintillans</name>
    <name type="common">Sea sparkle</name>
    <name type="synonym">Red tide dinoflagellate</name>
    <dbReference type="NCBI Taxonomy" id="2966"/>
    <lineage>
        <taxon>Eukaryota</taxon>
        <taxon>Sar</taxon>
        <taxon>Alveolata</taxon>
        <taxon>Dinophyceae</taxon>
        <taxon>Noctilucales</taxon>
        <taxon>Noctilucaceae</taxon>
        <taxon>Noctiluca</taxon>
    </lineage>
</organism>
<sequence>MQLSIRSLHVGSALAATRLATPGVRRCLARPNSVHCQNPSFSHRGQAFASFALPDAVADAVRQFSRPERVHNVFNPRLVGSEGWVSDIGHLLSETDRIKIDAVCREIHQSWRAEVVVVVLESLPTGFNPAGFAAALLNYWGVGDAKLHTGLVVLLLVKQRRLEMRTGFGATRMLGADTLESLQNDRMVPLLKLENPGGALLEGLKGIQEIIDHTGPSHWRRSSASEPNRHGFGGGQTPIDEFKT</sequence>
<dbReference type="Gene3D" id="3.10.310.50">
    <property type="match status" value="1"/>
</dbReference>
<dbReference type="Pfam" id="PF04536">
    <property type="entry name" value="TPM_phosphatase"/>
    <property type="match status" value="1"/>
</dbReference>
<evidence type="ECO:0000259" key="2">
    <source>
        <dbReference type="Pfam" id="PF04536"/>
    </source>
</evidence>
<evidence type="ECO:0000256" key="1">
    <source>
        <dbReference type="SAM" id="MobiDB-lite"/>
    </source>
</evidence>
<dbReference type="PANTHER" id="PTHR30373">
    <property type="entry name" value="UPF0603 PROTEIN YGCG"/>
    <property type="match status" value="1"/>
</dbReference>
<feature type="domain" description="TPM" evidence="2">
    <location>
        <begin position="85"/>
        <end position="209"/>
    </location>
</feature>
<feature type="region of interest" description="Disordered" evidence="1">
    <location>
        <begin position="215"/>
        <end position="244"/>
    </location>
</feature>
<reference evidence="3" key="1">
    <citation type="submission" date="2021-01" db="EMBL/GenBank/DDBJ databases">
        <authorList>
            <person name="Corre E."/>
            <person name="Pelletier E."/>
            <person name="Niang G."/>
            <person name="Scheremetjew M."/>
            <person name="Finn R."/>
            <person name="Kale V."/>
            <person name="Holt S."/>
            <person name="Cochrane G."/>
            <person name="Meng A."/>
            <person name="Brown T."/>
            <person name="Cohen L."/>
        </authorList>
    </citation>
    <scope>NUCLEOTIDE SEQUENCE</scope>
</reference>
<accession>A0A7S1F1T3</accession>